<comment type="caution">
    <text evidence="4">The sequence shown here is derived from an EMBL/GenBank/DDBJ whole genome shotgun (WGS) entry which is preliminary data.</text>
</comment>
<feature type="domain" description="Phospholipase/carboxylesterase/thioesterase" evidence="3">
    <location>
        <begin position="18"/>
        <end position="203"/>
    </location>
</feature>
<dbReference type="EMBL" id="BMJI01000018">
    <property type="protein sequence ID" value="GGC96462.1"/>
    <property type="molecule type" value="Genomic_DNA"/>
</dbReference>
<evidence type="ECO:0000259" key="3">
    <source>
        <dbReference type="Pfam" id="PF02230"/>
    </source>
</evidence>
<dbReference type="Gene3D" id="3.40.50.1820">
    <property type="entry name" value="alpha/beta hydrolase"/>
    <property type="match status" value="1"/>
</dbReference>
<dbReference type="Pfam" id="PF02230">
    <property type="entry name" value="Abhydrolase_2"/>
    <property type="match status" value="1"/>
</dbReference>
<protein>
    <submittedName>
        <fullName evidence="4">Phospholipase/carboxylesterase</fullName>
    </submittedName>
</protein>
<name>A0ABQ1PFV3_9MICC</name>
<evidence type="ECO:0000256" key="2">
    <source>
        <dbReference type="ARBA" id="ARBA00022801"/>
    </source>
</evidence>
<comment type="similarity">
    <text evidence="1">Belongs to the AB hydrolase superfamily. AB hydrolase 2 family.</text>
</comment>
<evidence type="ECO:0000256" key="1">
    <source>
        <dbReference type="ARBA" id="ARBA00006499"/>
    </source>
</evidence>
<dbReference type="PANTHER" id="PTHR10655:SF17">
    <property type="entry name" value="LYSOPHOSPHOLIPASE-LIKE PROTEIN 1"/>
    <property type="match status" value="1"/>
</dbReference>
<dbReference type="SUPFAM" id="SSF53474">
    <property type="entry name" value="alpha/beta-Hydrolases"/>
    <property type="match status" value="1"/>
</dbReference>
<evidence type="ECO:0000313" key="4">
    <source>
        <dbReference type="EMBL" id="GGC96462.1"/>
    </source>
</evidence>
<evidence type="ECO:0000313" key="5">
    <source>
        <dbReference type="Proteomes" id="UP000597761"/>
    </source>
</evidence>
<accession>A0ABQ1PFV3</accession>
<sequence length="214" mass="22013">MTLHALTSPAGIPGDAPAVALFLHGYGSNEQDLTALAPVLPPGIPWASLRAPGTLNAGQHAWFDIVRPGDPDPAPLAAATDAVWAWVDATVPATTRVVPLGFSQGGLMASQLLRTRPERVLAPAILGGFVQAAAQPGDALLADARPALFWGRGADDGVITSAAIARTRTWVDAHTTVTDPVYPGLGHGVDGRELCDLTAFLAAELSTALAPVAR</sequence>
<proteinExistence type="inferred from homology"/>
<dbReference type="InterPro" id="IPR029058">
    <property type="entry name" value="AB_hydrolase_fold"/>
</dbReference>
<dbReference type="InterPro" id="IPR050565">
    <property type="entry name" value="LYPA1-2/EST-like"/>
</dbReference>
<dbReference type="InterPro" id="IPR003140">
    <property type="entry name" value="PLipase/COase/thioEstase"/>
</dbReference>
<gene>
    <name evidence="4" type="ORF">GCM10011512_24330</name>
</gene>
<dbReference type="Proteomes" id="UP000597761">
    <property type="component" value="Unassembled WGS sequence"/>
</dbReference>
<reference evidence="5" key="1">
    <citation type="journal article" date="2019" name="Int. J. Syst. Evol. Microbiol.">
        <title>The Global Catalogue of Microorganisms (GCM) 10K type strain sequencing project: providing services to taxonomists for standard genome sequencing and annotation.</title>
        <authorList>
            <consortium name="The Broad Institute Genomics Platform"/>
            <consortium name="The Broad Institute Genome Sequencing Center for Infectious Disease"/>
            <person name="Wu L."/>
            <person name="Ma J."/>
        </authorList>
    </citation>
    <scope>NUCLEOTIDE SEQUENCE [LARGE SCALE GENOMIC DNA]</scope>
    <source>
        <strain evidence="5">CGMCC 1.15480</strain>
    </source>
</reference>
<dbReference type="RefSeq" id="WP_188668699.1">
    <property type="nucleotide sequence ID" value="NZ_BMJI01000018.1"/>
</dbReference>
<organism evidence="4 5">
    <name type="scientific">Tersicoccus solisilvae</name>
    <dbReference type="NCBI Taxonomy" id="1882339"/>
    <lineage>
        <taxon>Bacteria</taxon>
        <taxon>Bacillati</taxon>
        <taxon>Actinomycetota</taxon>
        <taxon>Actinomycetes</taxon>
        <taxon>Micrococcales</taxon>
        <taxon>Micrococcaceae</taxon>
        <taxon>Tersicoccus</taxon>
    </lineage>
</organism>
<dbReference type="PANTHER" id="PTHR10655">
    <property type="entry name" value="LYSOPHOSPHOLIPASE-RELATED"/>
    <property type="match status" value="1"/>
</dbReference>
<keyword evidence="5" id="KW-1185">Reference proteome</keyword>
<keyword evidence="2" id="KW-0378">Hydrolase</keyword>